<sequence length="177" mass="19329">MHNLIGALPHHALRNLAAEYGPIVHLQLGEISAATWGCQNIAFSPHGEYWNQMKRISLTELLGPRKTRSLRGVREAVVSEMIESVRKKSVGRPVNLTETFLGMTNTITCKTAFGYQCVDQDEFLGLTRTAVQAAAGFNLADLYPSLGFLQGLTGLKNQASGSPKRVGPDLRQDHQAA</sequence>
<evidence type="ECO:0000256" key="3">
    <source>
        <dbReference type="ARBA" id="ARBA00022723"/>
    </source>
</evidence>
<evidence type="ECO:0000256" key="6">
    <source>
        <dbReference type="SAM" id="MobiDB-lite"/>
    </source>
</evidence>
<dbReference type="EMBL" id="CAMGYJ010000007">
    <property type="protein sequence ID" value="CAI0440992.1"/>
    <property type="molecule type" value="Genomic_DNA"/>
</dbReference>
<comment type="caution">
    <text evidence="7">The sequence shown here is derived from an EMBL/GenBank/DDBJ whole genome shotgun (WGS) entry which is preliminary data.</text>
</comment>
<keyword evidence="2" id="KW-0349">Heme</keyword>
<evidence type="ECO:0000313" key="7">
    <source>
        <dbReference type="EMBL" id="CAI0440992.1"/>
    </source>
</evidence>
<evidence type="ECO:0000256" key="5">
    <source>
        <dbReference type="ARBA" id="ARBA00023004"/>
    </source>
</evidence>
<evidence type="ECO:0000256" key="2">
    <source>
        <dbReference type="ARBA" id="ARBA00022617"/>
    </source>
</evidence>
<dbReference type="GO" id="GO:0004497">
    <property type="term" value="F:monooxygenase activity"/>
    <property type="evidence" value="ECO:0007669"/>
    <property type="project" value="InterPro"/>
</dbReference>
<dbReference type="GO" id="GO:0020037">
    <property type="term" value="F:heme binding"/>
    <property type="evidence" value="ECO:0007669"/>
    <property type="project" value="InterPro"/>
</dbReference>
<keyword evidence="3" id="KW-0479">Metal-binding</keyword>
<dbReference type="GO" id="GO:0005506">
    <property type="term" value="F:iron ion binding"/>
    <property type="evidence" value="ECO:0007669"/>
    <property type="project" value="InterPro"/>
</dbReference>
<evidence type="ECO:0008006" key="9">
    <source>
        <dbReference type="Google" id="ProtNLM"/>
    </source>
</evidence>
<dbReference type="InterPro" id="IPR001128">
    <property type="entry name" value="Cyt_P450"/>
</dbReference>
<name>A0AAV0M3Y8_9ROSI</name>
<dbReference type="AlphaFoldDB" id="A0AAV0M3Y8"/>
<feature type="region of interest" description="Disordered" evidence="6">
    <location>
        <begin position="158"/>
        <end position="177"/>
    </location>
</feature>
<reference evidence="7" key="1">
    <citation type="submission" date="2022-08" db="EMBL/GenBank/DDBJ databases">
        <authorList>
            <person name="Gutierrez-Valencia J."/>
        </authorList>
    </citation>
    <scope>NUCLEOTIDE SEQUENCE</scope>
</reference>
<gene>
    <name evidence="7" type="ORF">LITE_LOCUS26696</name>
</gene>
<evidence type="ECO:0000256" key="4">
    <source>
        <dbReference type="ARBA" id="ARBA00023002"/>
    </source>
</evidence>
<proteinExistence type="inferred from homology"/>
<dbReference type="SUPFAM" id="SSF48264">
    <property type="entry name" value="Cytochrome P450"/>
    <property type="match status" value="1"/>
</dbReference>
<dbReference type="PANTHER" id="PTHR47955">
    <property type="entry name" value="CYTOCHROME P450 FAMILY 71 PROTEIN"/>
    <property type="match status" value="1"/>
</dbReference>
<dbReference type="Pfam" id="PF00067">
    <property type="entry name" value="p450"/>
    <property type="match status" value="1"/>
</dbReference>
<dbReference type="Gene3D" id="1.10.630.10">
    <property type="entry name" value="Cytochrome P450"/>
    <property type="match status" value="1"/>
</dbReference>
<comment type="similarity">
    <text evidence="1">Belongs to the cytochrome P450 family.</text>
</comment>
<organism evidence="7 8">
    <name type="scientific">Linum tenue</name>
    <dbReference type="NCBI Taxonomy" id="586396"/>
    <lineage>
        <taxon>Eukaryota</taxon>
        <taxon>Viridiplantae</taxon>
        <taxon>Streptophyta</taxon>
        <taxon>Embryophyta</taxon>
        <taxon>Tracheophyta</taxon>
        <taxon>Spermatophyta</taxon>
        <taxon>Magnoliopsida</taxon>
        <taxon>eudicotyledons</taxon>
        <taxon>Gunneridae</taxon>
        <taxon>Pentapetalae</taxon>
        <taxon>rosids</taxon>
        <taxon>fabids</taxon>
        <taxon>Malpighiales</taxon>
        <taxon>Linaceae</taxon>
        <taxon>Linum</taxon>
    </lineage>
</organism>
<feature type="compositionally biased region" description="Basic and acidic residues" evidence="6">
    <location>
        <begin position="166"/>
        <end position="177"/>
    </location>
</feature>
<evidence type="ECO:0000256" key="1">
    <source>
        <dbReference type="ARBA" id="ARBA00010617"/>
    </source>
</evidence>
<dbReference type="Proteomes" id="UP001154282">
    <property type="component" value="Unassembled WGS sequence"/>
</dbReference>
<dbReference type="GO" id="GO:0016705">
    <property type="term" value="F:oxidoreductase activity, acting on paired donors, with incorporation or reduction of molecular oxygen"/>
    <property type="evidence" value="ECO:0007669"/>
    <property type="project" value="InterPro"/>
</dbReference>
<keyword evidence="8" id="KW-1185">Reference proteome</keyword>
<evidence type="ECO:0000313" key="8">
    <source>
        <dbReference type="Proteomes" id="UP001154282"/>
    </source>
</evidence>
<protein>
    <recommendedName>
        <fullName evidence="9">Cytochrome P450</fullName>
    </recommendedName>
</protein>
<dbReference type="InterPro" id="IPR036396">
    <property type="entry name" value="Cyt_P450_sf"/>
</dbReference>
<keyword evidence="4" id="KW-0560">Oxidoreductase</keyword>
<dbReference type="PANTHER" id="PTHR47955:SF8">
    <property type="entry name" value="CYTOCHROME P450 71D11-LIKE"/>
    <property type="match status" value="1"/>
</dbReference>
<keyword evidence="5" id="KW-0408">Iron</keyword>
<accession>A0AAV0M3Y8</accession>